<gene>
    <name evidence="14" type="ORF">D0861_03763</name>
</gene>
<dbReference type="Gene3D" id="3.90.190.20">
    <property type="entry name" value="Mur ligase, C-terminal domain"/>
    <property type="match status" value="1"/>
</dbReference>
<name>A0A3M7FNI6_HORWE</name>
<evidence type="ECO:0000313" key="14">
    <source>
        <dbReference type="EMBL" id="RMY90247.1"/>
    </source>
</evidence>
<dbReference type="GO" id="GO:0005829">
    <property type="term" value="C:cytosol"/>
    <property type="evidence" value="ECO:0007669"/>
    <property type="project" value="TreeGrafter"/>
</dbReference>
<dbReference type="EMBL" id="QWIR01000054">
    <property type="protein sequence ID" value="RMY90247.1"/>
    <property type="molecule type" value="Genomic_DNA"/>
</dbReference>
<dbReference type="GO" id="GO:0004326">
    <property type="term" value="F:tetrahydrofolylpolyglutamate synthase activity"/>
    <property type="evidence" value="ECO:0007669"/>
    <property type="project" value="UniProtKB-EC"/>
</dbReference>
<keyword evidence="7" id="KW-0547">Nucleotide-binding</keyword>
<feature type="compositionally biased region" description="Polar residues" evidence="13">
    <location>
        <begin position="1263"/>
        <end position="1280"/>
    </location>
</feature>
<dbReference type="GO" id="GO:0006730">
    <property type="term" value="P:one-carbon metabolic process"/>
    <property type="evidence" value="ECO:0007669"/>
    <property type="project" value="UniProtKB-KW"/>
</dbReference>
<evidence type="ECO:0000256" key="3">
    <source>
        <dbReference type="ARBA" id="ARBA00013025"/>
    </source>
</evidence>
<evidence type="ECO:0000256" key="5">
    <source>
        <dbReference type="ARBA" id="ARBA00022598"/>
    </source>
</evidence>
<evidence type="ECO:0000256" key="8">
    <source>
        <dbReference type="ARBA" id="ARBA00022840"/>
    </source>
</evidence>
<evidence type="ECO:0000256" key="2">
    <source>
        <dbReference type="ARBA" id="ARBA00008276"/>
    </source>
</evidence>
<keyword evidence="6" id="KW-0479">Metal-binding</keyword>
<evidence type="ECO:0000256" key="10">
    <source>
        <dbReference type="ARBA" id="ARBA00030592"/>
    </source>
</evidence>
<dbReference type="InterPro" id="IPR036615">
    <property type="entry name" value="Mur_ligase_C_dom_sf"/>
</dbReference>
<dbReference type="PROSITE" id="PS01012">
    <property type="entry name" value="FOLYLPOLYGLU_SYNT_2"/>
    <property type="match status" value="1"/>
</dbReference>
<comment type="caution">
    <text evidence="14">The sequence shown here is derived from an EMBL/GenBank/DDBJ whole genome shotgun (WGS) entry which is preliminary data.</text>
</comment>
<evidence type="ECO:0000256" key="9">
    <source>
        <dbReference type="ARBA" id="ARBA00022842"/>
    </source>
</evidence>
<proteinExistence type="inferred from homology"/>
<dbReference type="VEuPathDB" id="FungiDB:BTJ68_05581"/>
<organism evidence="14 15">
    <name type="scientific">Hortaea werneckii</name>
    <name type="common">Black yeast</name>
    <name type="synonym">Cladosporium werneckii</name>
    <dbReference type="NCBI Taxonomy" id="91943"/>
    <lineage>
        <taxon>Eukaryota</taxon>
        <taxon>Fungi</taxon>
        <taxon>Dikarya</taxon>
        <taxon>Ascomycota</taxon>
        <taxon>Pezizomycotina</taxon>
        <taxon>Dothideomycetes</taxon>
        <taxon>Dothideomycetidae</taxon>
        <taxon>Mycosphaerellales</taxon>
        <taxon>Teratosphaeriaceae</taxon>
        <taxon>Hortaea</taxon>
    </lineage>
</organism>
<dbReference type="OrthoDB" id="5212574at2759"/>
<dbReference type="NCBIfam" id="TIGR01499">
    <property type="entry name" value="folC"/>
    <property type="match status" value="1"/>
</dbReference>
<feature type="region of interest" description="Disordered" evidence="13">
    <location>
        <begin position="1261"/>
        <end position="1280"/>
    </location>
</feature>
<reference evidence="14 15" key="1">
    <citation type="journal article" date="2018" name="BMC Genomics">
        <title>Genomic evidence for intraspecific hybridization in a clonal and extremely halotolerant yeast.</title>
        <authorList>
            <person name="Gostincar C."/>
            <person name="Stajich J.E."/>
            <person name="Zupancic J."/>
            <person name="Zalar P."/>
            <person name="Gunde-Cimerman N."/>
        </authorList>
    </citation>
    <scope>NUCLEOTIDE SEQUENCE [LARGE SCALE GENOMIC DNA]</scope>
    <source>
        <strain evidence="14 15">EXF-2788</strain>
    </source>
</reference>
<comment type="pathway">
    <text evidence="1">Cofactor biosynthesis; tetrahydrofolylpolyglutamate biosynthesis.</text>
</comment>
<dbReference type="InterPro" id="IPR018109">
    <property type="entry name" value="Folylpolyglutamate_synth_CS"/>
</dbReference>
<dbReference type="PANTHER" id="PTHR11136">
    <property type="entry name" value="FOLYLPOLYGLUTAMATE SYNTHASE-RELATED"/>
    <property type="match status" value="1"/>
</dbReference>
<dbReference type="Gene3D" id="1.20.120.1750">
    <property type="match status" value="1"/>
</dbReference>
<dbReference type="PANTHER" id="PTHR11136:SF5">
    <property type="entry name" value="FOLYLPOLYGLUTAMATE SYNTHASE, MITOCHONDRIAL"/>
    <property type="match status" value="1"/>
</dbReference>
<dbReference type="SUPFAM" id="SSF57850">
    <property type="entry name" value="RING/U-box"/>
    <property type="match status" value="1"/>
</dbReference>
<dbReference type="SUPFAM" id="SSF53623">
    <property type="entry name" value="MurD-like peptide ligases, catalytic domain"/>
    <property type="match status" value="1"/>
</dbReference>
<accession>A0A3M7FNI6</accession>
<keyword evidence="9" id="KW-0460">Magnesium</keyword>
<dbReference type="GO" id="GO:0005739">
    <property type="term" value="C:mitochondrion"/>
    <property type="evidence" value="ECO:0007669"/>
    <property type="project" value="TreeGrafter"/>
</dbReference>
<evidence type="ECO:0000313" key="15">
    <source>
        <dbReference type="Proteomes" id="UP000268823"/>
    </source>
</evidence>
<comment type="similarity">
    <text evidence="2">Belongs to the folylpolyglutamate synthase family.</text>
</comment>
<dbReference type="Gene3D" id="3.40.1190.10">
    <property type="entry name" value="Mur-like, catalytic domain"/>
    <property type="match status" value="1"/>
</dbReference>
<dbReference type="GO" id="GO:0046872">
    <property type="term" value="F:metal ion binding"/>
    <property type="evidence" value="ECO:0007669"/>
    <property type="project" value="UniProtKB-KW"/>
</dbReference>
<evidence type="ECO:0000256" key="13">
    <source>
        <dbReference type="SAM" id="MobiDB-lite"/>
    </source>
</evidence>
<dbReference type="GO" id="GO:0005524">
    <property type="term" value="F:ATP binding"/>
    <property type="evidence" value="ECO:0007669"/>
    <property type="project" value="UniProtKB-KW"/>
</dbReference>
<evidence type="ECO:0000256" key="11">
    <source>
        <dbReference type="ARBA" id="ARBA00030876"/>
    </source>
</evidence>
<evidence type="ECO:0000256" key="1">
    <source>
        <dbReference type="ARBA" id="ARBA00005150"/>
    </source>
</evidence>
<evidence type="ECO:0000256" key="4">
    <source>
        <dbReference type="ARBA" id="ARBA00022563"/>
    </source>
</evidence>
<evidence type="ECO:0000256" key="12">
    <source>
        <dbReference type="ARBA" id="ARBA00047493"/>
    </source>
</evidence>
<comment type="catalytic activity">
    <reaction evidence="12">
        <text>(6S)-5,6,7,8-tetrahydrofolyl-(gamma-L-Glu)(n) + L-glutamate + ATP = (6S)-5,6,7,8-tetrahydrofolyl-(gamma-L-Glu)(n+1) + ADP + phosphate + H(+)</text>
        <dbReference type="Rhea" id="RHEA:10580"/>
        <dbReference type="Rhea" id="RHEA-COMP:14738"/>
        <dbReference type="Rhea" id="RHEA-COMP:14740"/>
        <dbReference type="ChEBI" id="CHEBI:15378"/>
        <dbReference type="ChEBI" id="CHEBI:29985"/>
        <dbReference type="ChEBI" id="CHEBI:30616"/>
        <dbReference type="ChEBI" id="CHEBI:43474"/>
        <dbReference type="ChEBI" id="CHEBI:141005"/>
        <dbReference type="ChEBI" id="CHEBI:456216"/>
        <dbReference type="EC" id="6.3.2.17"/>
    </reaction>
</comment>
<keyword evidence="5" id="KW-0436">Ligase</keyword>
<dbReference type="VEuPathDB" id="FungiDB:BTJ68_03634"/>
<dbReference type="CDD" id="cd20336">
    <property type="entry name" value="Rcat_RBR"/>
    <property type="match status" value="1"/>
</dbReference>
<sequence length="1280" mass="144964">MEQARHTGDDIVGTEDRPSDFDILNPVHIAGTKGKGSTSAFVSSILAQYLPTKRSIHAERLPSSVGLYTSPHLRFVRERIKINNQPISEALFAKCFWEVWDKLEANPSAPGEQDARNIGGKPVYFHYLTLMALHCYMQAKVGTAVIECGIGGEHDTTNILSKPSVTGVTSLGIDHQALLGDTIDSIAWHKAGIFKDGVPAYSVPQPDVALEVLHKRARERDTELHVIPEHPALQSITLGLQGDFQRTNASLAIAVSASHLSRLGYSGVPHPLDQTSRLPEEFIHGLEAARLGGRCDLRQDAKHPNLKWYIDGGHTLESIDMAGRWFASTASRDAKRILIFNQQTRDASALARRLHQTLATATGDAKPFQHAIFCTNTTYANAGYKADLVSINTSKDDVDSLRVQRELAQNYDSIDPEACVHVLGTVEEAVQQARQLSGNEAADVLVTGSLHLVGGVIEVLENESEMSETVLESSKMKVFAMASNNNVALVRQVQQTGRWYCISGVACPDILGPDHVAWEIDPDEEEENREYYCTDCIAFIFEQAAGVEGMWQPRIGRSELDVEDFAEELNRSHPGLVLRFREHAASQGIPVDERVYCRHPGDVDSDGVLQFCNGLVGRRDRLGSTRTWEEEVLLAYDQGYRWQRCPGCGTSTEHITGCNHMTCTLCDEQYCRNYPVPRNPDDGDPNWPNHGHRFWALDLAGLMFRRQDIEYDDAQSRQVATEYTNSRYSRDQSLDMFQPLEGQDTPYRVYARRVADVHHLYRDGHLIRRMRSIYYNRDHQPRAHQVNDEMLPLLAALRHVTAYRHNLAVDFENGREFPMDEARIIHRILFTHHIHMLRRNFRRFARYTDDMNTEHWLALRTNPEWRQILRSVLELRLPPQPDASNPFWERETRHRNFRDELRQVLRDHSQVAAAETTTGSMNGRADPRATVMNALNQVSWIIDRDGFLTLPESFCLRYHLDRMRQVTESLPAAEIAQLQRGTHEHQVVWDVARHVDAATTVVEDLVDEEDDSDGQLRWDERLHWIRDMLSSIADERLRLSELGGNSGQGDLSRQLAEVYQLLRSIEQSLSLIAANPQAWAEVNDDPNRHGRDENIPLLLQLQEFYRDRDEARALQPVFHQALKLLYAMLASIGLAHSGPVTPAFGSDLSGSPVPESEFYSEESSSVGNERYAHRPSIDSQDMEDDPAQQDDIQRTGWVLRRIHASLDAVNTRTYFDTMAQVVLHEPTETWRRPNGRDVWRDLYIFFSELSHTIGIRDIVPPAQSDTLGAPSSATRTFPAH</sequence>
<dbReference type="EC" id="6.3.2.17" evidence="3"/>
<dbReference type="InterPro" id="IPR001645">
    <property type="entry name" value="Folylpolyglutamate_synth"/>
</dbReference>
<feature type="compositionally biased region" description="Low complexity" evidence="13">
    <location>
        <begin position="1151"/>
        <end position="1166"/>
    </location>
</feature>
<dbReference type="Proteomes" id="UP000268823">
    <property type="component" value="Unassembled WGS sequence"/>
</dbReference>
<keyword evidence="4" id="KW-0554">One-carbon metabolism</keyword>
<feature type="region of interest" description="Disordered" evidence="13">
    <location>
        <begin position="1146"/>
        <end position="1187"/>
    </location>
</feature>
<dbReference type="UniPathway" id="UPA00850"/>
<protein>
    <recommendedName>
        <fullName evidence="3">tetrahydrofolate synthase</fullName>
        <ecNumber evidence="3">6.3.2.17</ecNumber>
    </recommendedName>
    <alternativeName>
        <fullName evidence="11">Folylpoly-gamma-glutamate synthetase</fullName>
    </alternativeName>
    <alternativeName>
        <fullName evidence="10">Tetrahydrofolylpolyglutamate synthase</fullName>
    </alternativeName>
</protein>
<evidence type="ECO:0000256" key="6">
    <source>
        <dbReference type="ARBA" id="ARBA00022723"/>
    </source>
</evidence>
<dbReference type="AlphaFoldDB" id="A0A3M7FNI6"/>
<evidence type="ECO:0000256" key="7">
    <source>
        <dbReference type="ARBA" id="ARBA00022741"/>
    </source>
</evidence>
<dbReference type="InterPro" id="IPR036565">
    <property type="entry name" value="Mur-like_cat_sf"/>
</dbReference>
<dbReference type="SUPFAM" id="SSF53244">
    <property type="entry name" value="MurD-like peptide ligases, peptide-binding domain"/>
    <property type="match status" value="1"/>
</dbReference>
<keyword evidence="8" id="KW-0067">ATP-binding</keyword>